<feature type="compositionally biased region" description="Polar residues" evidence="1">
    <location>
        <begin position="16"/>
        <end position="28"/>
    </location>
</feature>
<feature type="region of interest" description="Disordered" evidence="1">
    <location>
        <begin position="1"/>
        <end position="34"/>
    </location>
</feature>
<evidence type="ECO:0000256" key="1">
    <source>
        <dbReference type="SAM" id="MobiDB-lite"/>
    </source>
</evidence>
<organism evidence="2 3">
    <name type="scientific">Arthrobotrys conoides</name>
    <dbReference type="NCBI Taxonomy" id="74498"/>
    <lineage>
        <taxon>Eukaryota</taxon>
        <taxon>Fungi</taxon>
        <taxon>Dikarya</taxon>
        <taxon>Ascomycota</taxon>
        <taxon>Pezizomycotina</taxon>
        <taxon>Orbiliomycetes</taxon>
        <taxon>Orbiliales</taxon>
        <taxon>Orbiliaceae</taxon>
        <taxon>Arthrobotrys</taxon>
    </lineage>
</organism>
<name>A0AAN8NR89_9PEZI</name>
<dbReference type="AlphaFoldDB" id="A0AAN8NR89"/>
<protein>
    <submittedName>
        <fullName evidence="2">Uncharacterized protein</fullName>
    </submittedName>
</protein>
<evidence type="ECO:0000313" key="2">
    <source>
        <dbReference type="EMBL" id="KAK6508221.1"/>
    </source>
</evidence>
<accession>A0AAN8NR89</accession>
<feature type="region of interest" description="Disordered" evidence="1">
    <location>
        <begin position="200"/>
        <end position="277"/>
    </location>
</feature>
<proteinExistence type="predicted"/>
<dbReference type="EMBL" id="JAVHJM010000008">
    <property type="protein sequence ID" value="KAK6508221.1"/>
    <property type="molecule type" value="Genomic_DNA"/>
</dbReference>
<feature type="compositionally biased region" description="Polar residues" evidence="1">
    <location>
        <begin position="200"/>
        <end position="211"/>
    </location>
</feature>
<feature type="compositionally biased region" description="Basic and acidic residues" evidence="1">
    <location>
        <begin position="261"/>
        <end position="277"/>
    </location>
</feature>
<reference evidence="2 3" key="1">
    <citation type="submission" date="2019-10" db="EMBL/GenBank/DDBJ databases">
        <authorList>
            <person name="Palmer J.M."/>
        </authorList>
    </citation>
    <scope>NUCLEOTIDE SEQUENCE [LARGE SCALE GENOMIC DNA]</scope>
    <source>
        <strain evidence="2 3">TWF506</strain>
    </source>
</reference>
<gene>
    <name evidence="2" type="ORF">TWF506_010320</name>
</gene>
<evidence type="ECO:0000313" key="3">
    <source>
        <dbReference type="Proteomes" id="UP001307849"/>
    </source>
</evidence>
<sequence>MGPSPVVKPDGKSPQLEASTPSLSTSPAKRTGPPISPDMFYQLVQAVQCATVDELIALDDDPSLYRSFRTRPQQRPAFGLNEGINEHAFRMRRTHWLRKCQDCKCDFLTGKLTFNRETNRMSVSAMRRLQICDMKGTPIRCEYWLNCRCVFSVRMQQPQRLPGITVEEYQDVLDRIPDPFKNSNPDYVWRPSPGWEMTWTKPNQDGQSHGQATHRELVPGTKEPYYLEGPDDDDTGFRGLPGRFYSDRDITSPFGKSSYVKRADDPKKADEGRKGDD</sequence>
<comment type="caution">
    <text evidence="2">The sequence shown here is derived from an EMBL/GenBank/DDBJ whole genome shotgun (WGS) entry which is preliminary data.</text>
</comment>
<dbReference type="Proteomes" id="UP001307849">
    <property type="component" value="Unassembled WGS sequence"/>
</dbReference>
<keyword evidence="3" id="KW-1185">Reference proteome</keyword>